<accession>A0ABD1YXU2</accession>
<feature type="chain" id="PRO_5044812833" description="Leucine-rich repeat-containing N-terminal plant-type domain-containing protein" evidence="14">
    <location>
        <begin position="32"/>
        <end position="280"/>
    </location>
</feature>
<comment type="subcellular location">
    <subcellularLocation>
        <location evidence="1">Cell membrane</location>
    </subcellularLocation>
    <subcellularLocation>
        <location evidence="12">Endomembrane system</location>
        <topology evidence="12">Single-pass membrane protein</topology>
    </subcellularLocation>
    <subcellularLocation>
        <location evidence="2">Membrane</location>
        <topology evidence="2">Single-pass type I membrane protein</topology>
    </subcellularLocation>
</comment>
<dbReference type="Gene3D" id="3.80.10.10">
    <property type="entry name" value="Ribonuclease Inhibitor"/>
    <property type="match status" value="2"/>
</dbReference>
<evidence type="ECO:0000256" key="3">
    <source>
        <dbReference type="ARBA" id="ARBA00009592"/>
    </source>
</evidence>
<keyword evidence="14" id="KW-0732">Signal</keyword>
<evidence type="ECO:0000256" key="12">
    <source>
        <dbReference type="ARBA" id="ARBA00037847"/>
    </source>
</evidence>
<keyword evidence="10" id="KW-0675">Receptor</keyword>
<reference evidence="15 16" key="1">
    <citation type="submission" date="2024-09" db="EMBL/GenBank/DDBJ databases">
        <title>Chromosome-scale assembly of Riccia fluitans.</title>
        <authorList>
            <person name="Paukszto L."/>
            <person name="Sawicki J."/>
            <person name="Karawczyk K."/>
            <person name="Piernik-Szablinska J."/>
            <person name="Szczecinska M."/>
            <person name="Mazdziarz M."/>
        </authorList>
    </citation>
    <scope>NUCLEOTIDE SEQUENCE [LARGE SCALE GENOMIC DNA]</scope>
    <source>
        <strain evidence="15">Rf_01</strain>
        <tissue evidence="15">Aerial parts of the thallus</tissue>
    </source>
</reference>
<dbReference type="PANTHER" id="PTHR27004">
    <property type="entry name" value="RECEPTOR-LIKE PROTEIN 12 ISOFORM X1"/>
    <property type="match status" value="1"/>
</dbReference>
<dbReference type="GO" id="GO:0012505">
    <property type="term" value="C:endomembrane system"/>
    <property type="evidence" value="ECO:0007669"/>
    <property type="project" value="UniProtKB-SubCell"/>
</dbReference>
<dbReference type="SUPFAM" id="SSF52058">
    <property type="entry name" value="L domain-like"/>
    <property type="match status" value="1"/>
</dbReference>
<evidence type="ECO:0000256" key="2">
    <source>
        <dbReference type="ARBA" id="ARBA00004479"/>
    </source>
</evidence>
<keyword evidence="7" id="KW-0677">Repeat</keyword>
<dbReference type="GO" id="GO:0005886">
    <property type="term" value="C:plasma membrane"/>
    <property type="evidence" value="ECO:0007669"/>
    <property type="project" value="UniProtKB-SubCell"/>
</dbReference>
<keyword evidence="11" id="KW-0325">Glycoprotein</keyword>
<dbReference type="PANTHER" id="PTHR27004:SF136">
    <property type="entry name" value="RECEPTOR-LIKE PROTEIN 44"/>
    <property type="match status" value="1"/>
</dbReference>
<evidence type="ECO:0008006" key="17">
    <source>
        <dbReference type="Google" id="ProtNLM"/>
    </source>
</evidence>
<evidence type="ECO:0000256" key="11">
    <source>
        <dbReference type="ARBA" id="ARBA00023180"/>
    </source>
</evidence>
<dbReference type="AlphaFoldDB" id="A0ABD1YXU2"/>
<evidence type="ECO:0000313" key="16">
    <source>
        <dbReference type="Proteomes" id="UP001605036"/>
    </source>
</evidence>
<keyword evidence="16" id="KW-1185">Reference proteome</keyword>
<dbReference type="FunFam" id="3.80.10.10:FF:000129">
    <property type="entry name" value="Leucine-rich repeat receptor-like kinase"/>
    <property type="match status" value="1"/>
</dbReference>
<feature type="signal peptide" evidence="14">
    <location>
        <begin position="1"/>
        <end position="31"/>
    </location>
</feature>
<dbReference type="InterPro" id="IPR032675">
    <property type="entry name" value="LRR_dom_sf"/>
</dbReference>
<evidence type="ECO:0000256" key="10">
    <source>
        <dbReference type="ARBA" id="ARBA00023170"/>
    </source>
</evidence>
<name>A0ABD1YXU2_9MARC</name>
<comment type="caution">
    <text evidence="15">The sequence shown here is derived from an EMBL/GenBank/DDBJ whole genome shotgun (WGS) entry which is preliminary data.</text>
</comment>
<evidence type="ECO:0000256" key="4">
    <source>
        <dbReference type="ARBA" id="ARBA00022475"/>
    </source>
</evidence>
<keyword evidence="5" id="KW-0433">Leucine-rich repeat</keyword>
<dbReference type="PRINTS" id="PR00019">
    <property type="entry name" value="LEURICHRPT"/>
</dbReference>
<gene>
    <name evidence="15" type="ORF">R1flu_007075</name>
</gene>
<keyword evidence="6 13" id="KW-0812">Transmembrane</keyword>
<keyword evidence="4" id="KW-1003">Cell membrane</keyword>
<evidence type="ECO:0000256" key="8">
    <source>
        <dbReference type="ARBA" id="ARBA00022989"/>
    </source>
</evidence>
<evidence type="ECO:0000256" key="6">
    <source>
        <dbReference type="ARBA" id="ARBA00022692"/>
    </source>
</evidence>
<protein>
    <recommendedName>
        <fullName evidence="17">Leucine-rich repeat-containing N-terminal plant-type domain-containing protein</fullName>
    </recommendedName>
</protein>
<dbReference type="EMBL" id="JBHFFA010000003">
    <property type="protein sequence ID" value="KAL2635596.1"/>
    <property type="molecule type" value="Genomic_DNA"/>
</dbReference>
<organism evidence="15 16">
    <name type="scientific">Riccia fluitans</name>
    <dbReference type="NCBI Taxonomy" id="41844"/>
    <lineage>
        <taxon>Eukaryota</taxon>
        <taxon>Viridiplantae</taxon>
        <taxon>Streptophyta</taxon>
        <taxon>Embryophyta</taxon>
        <taxon>Marchantiophyta</taxon>
        <taxon>Marchantiopsida</taxon>
        <taxon>Marchantiidae</taxon>
        <taxon>Marchantiales</taxon>
        <taxon>Ricciaceae</taxon>
        <taxon>Riccia</taxon>
    </lineage>
</organism>
<evidence type="ECO:0000256" key="5">
    <source>
        <dbReference type="ARBA" id="ARBA00022614"/>
    </source>
</evidence>
<evidence type="ECO:0000256" key="13">
    <source>
        <dbReference type="SAM" id="Phobius"/>
    </source>
</evidence>
<evidence type="ECO:0000256" key="7">
    <source>
        <dbReference type="ARBA" id="ARBA00022737"/>
    </source>
</evidence>
<dbReference type="Proteomes" id="UP001605036">
    <property type="component" value="Unassembled WGS sequence"/>
</dbReference>
<feature type="transmembrane region" description="Helical" evidence="13">
    <location>
        <begin position="231"/>
        <end position="259"/>
    </location>
</feature>
<evidence type="ECO:0000256" key="1">
    <source>
        <dbReference type="ARBA" id="ARBA00004236"/>
    </source>
</evidence>
<evidence type="ECO:0000256" key="9">
    <source>
        <dbReference type="ARBA" id="ARBA00023136"/>
    </source>
</evidence>
<evidence type="ECO:0000313" key="15">
    <source>
        <dbReference type="EMBL" id="KAL2635596.1"/>
    </source>
</evidence>
<evidence type="ECO:0000256" key="14">
    <source>
        <dbReference type="SAM" id="SignalP"/>
    </source>
</evidence>
<comment type="similarity">
    <text evidence="3">Belongs to the RLP family.</text>
</comment>
<keyword evidence="8 13" id="KW-1133">Transmembrane helix</keyword>
<dbReference type="InterPro" id="IPR001611">
    <property type="entry name" value="Leu-rich_rpt"/>
</dbReference>
<dbReference type="Pfam" id="PF00560">
    <property type="entry name" value="LRR_1"/>
    <property type="match status" value="3"/>
</dbReference>
<proteinExistence type="inferred from homology"/>
<keyword evidence="9 13" id="KW-0472">Membrane</keyword>
<sequence>MSLGLRITWNAQQVEVVVLLCAALGVIRCLAQNDTDTDTLCLDGLRRSLSGEGMQFLESNWTGDDFPCKGNMTFAGIQCSNAHVREIDLRSMKLEGTISSDIMQCTALSNLDLSANRLTGSIPLEIGQLAQLSVLNLSLNRLSGEIPLFSKAQYTSVIDLHGNDLSGSIPSSLAELYKLKILDLSYNDLSGLIPPNLANNSAGEIRFNASSFEHNKGLYGYPLAPPTSHGLSVLVIVGIGLGSGMFSLIVSFTAVCIWLRVTEQRSAAEEGKISQLMPES</sequence>